<evidence type="ECO:0000313" key="2">
    <source>
        <dbReference type="Proteomes" id="UP000077266"/>
    </source>
</evidence>
<dbReference type="AlphaFoldDB" id="A0A165Q9T2"/>
<dbReference type="Proteomes" id="UP000077266">
    <property type="component" value="Unassembled WGS sequence"/>
</dbReference>
<dbReference type="InParanoid" id="A0A165Q9T2"/>
<proteinExistence type="predicted"/>
<name>A0A165Q9T2_EXIGL</name>
<reference evidence="1 2" key="1">
    <citation type="journal article" date="2016" name="Mol. Biol. Evol.">
        <title>Comparative Genomics of Early-Diverging Mushroom-Forming Fungi Provides Insights into the Origins of Lignocellulose Decay Capabilities.</title>
        <authorList>
            <person name="Nagy L.G."/>
            <person name="Riley R."/>
            <person name="Tritt A."/>
            <person name="Adam C."/>
            <person name="Daum C."/>
            <person name="Floudas D."/>
            <person name="Sun H."/>
            <person name="Yadav J.S."/>
            <person name="Pangilinan J."/>
            <person name="Larsson K.H."/>
            <person name="Matsuura K."/>
            <person name="Barry K."/>
            <person name="Labutti K."/>
            <person name="Kuo R."/>
            <person name="Ohm R.A."/>
            <person name="Bhattacharya S.S."/>
            <person name="Shirouzu T."/>
            <person name="Yoshinaga Y."/>
            <person name="Martin F.M."/>
            <person name="Grigoriev I.V."/>
            <person name="Hibbett D.S."/>
        </authorList>
    </citation>
    <scope>NUCLEOTIDE SEQUENCE [LARGE SCALE GENOMIC DNA]</scope>
    <source>
        <strain evidence="1 2">HHB12029</strain>
    </source>
</reference>
<gene>
    <name evidence="1" type="ORF">EXIGLDRAFT_828654</name>
</gene>
<protein>
    <submittedName>
        <fullName evidence="1">Uncharacterized protein</fullName>
    </submittedName>
</protein>
<dbReference type="EMBL" id="KV425884">
    <property type="protein sequence ID" value="KZW03296.1"/>
    <property type="molecule type" value="Genomic_DNA"/>
</dbReference>
<organism evidence="1 2">
    <name type="scientific">Exidia glandulosa HHB12029</name>
    <dbReference type="NCBI Taxonomy" id="1314781"/>
    <lineage>
        <taxon>Eukaryota</taxon>
        <taxon>Fungi</taxon>
        <taxon>Dikarya</taxon>
        <taxon>Basidiomycota</taxon>
        <taxon>Agaricomycotina</taxon>
        <taxon>Agaricomycetes</taxon>
        <taxon>Auriculariales</taxon>
        <taxon>Exidiaceae</taxon>
        <taxon>Exidia</taxon>
    </lineage>
</organism>
<keyword evidence="2" id="KW-1185">Reference proteome</keyword>
<sequence length="279" mass="31583">MSDSEDDSDLITYQPKHMEALSIPHIRLPLHVQRDMIWASLTFNDALGHELPVDMESRLEMVKQLLVYIVSLFQRRLRLQVNLIPPGGRLPEHGGFPIISISRHEKIFFSMVVTDLGMVKKTLPVVWEDLRRSAYLPRANTLPKIYGLVTDLQTFTLASYDKATNTIATHTRYVPKTSRVLQYLARVAPVMSDIFALLFTTLHALTAEECKGDTEIQVHGTAALEALAPERGVGAFDLVNQYMQKIPVSSDWQALDAFPMEEEDVKAQLMDLLEKYSVC</sequence>
<accession>A0A165Q9T2</accession>
<evidence type="ECO:0000313" key="1">
    <source>
        <dbReference type="EMBL" id="KZW03296.1"/>
    </source>
</evidence>